<evidence type="ECO:0000313" key="2">
    <source>
        <dbReference type="Proteomes" id="UP000070284"/>
    </source>
</evidence>
<sequence length="121" mass="13628">MPGVGRLEQKNDRTFAFATITHGVSNDDRYKKQSDQLEEDDGEVLDAVQTIVRWNLSRETTYRPKGEVGGEILEKGKELEENYGNRRIPLLLRANPYKLSVLSFSFALLEGATEPTNGLTI</sequence>
<dbReference type="EMBL" id="LHXO01000002">
    <property type="protein sequence ID" value="KXA95844.1"/>
    <property type="molecule type" value="Genomic_DNA"/>
</dbReference>
<organism evidence="1 2">
    <name type="scientific">candidate division MSBL1 archaeon SCGC-AAA259E19</name>
    <dbReference type="NCBI Taxonomy" id="1698264"/>
    <lineage>
        <taxon>Archaea</taxon>
        <taxon>Methanobacteriati</taxon>
        <taxon>Methanobacteriota</taxon>
        <taxon>candidate division MSBL1</taxon>
    </lineage>
</organism>
<reference evidence="1 2" key="1">
    <citation type="journal article" date="2016" name="Sci. Rep.">
        <title>Metabolic traits of an uncultured archaeal lineage -MSBL1- from brine pools of the Red Sea.</title>
        <authorList>
            <person name="Mwirichia R."/>
            <person name="Alam I."/>
            <person name="Rashid M."/>
            <person name="Vinu M."/>
            <person name="Ba-Alawi W."/>
            <person name="Anthony Kamau A."/>
            <person name="Kamanda Ngugi D."/>
            <person name="Goker M."/>
            <person name="Klenk H.P."/>
            <person name="Bajic V."/>
            <person name="Stingl U."/>
        </authorList>
    </citation>
    <scope>NUCLEOTIDE SEQUENCE [LARGE SCALE GENOMIC DNA]</scope>
    <source>
        <strain evidence="1">SCGC-AAA259E19</strain>
    </source>
</reference>
<gene>
    <name evidence="1" type="ORF">AKJ65_00270</name>
</gene>
<protein>
    <submittedName>
        <fullName evidence="1">Uncharacterized protein</fullName>
    </submittedName>
</protein>
<keyword evidence="2" id="KW-1185">Reference proteome</keyword>
<proteinExistence type="predicted"/>
<comment type="caution">
    <text evidence="1">The sequence shown here is derived from an EMBL/GenBank/DDBJ whole genome shotgun (WGS) entry which is preliminary data.</text>
</comment>
<dbReference type="Proteomes" id="UP000070284">
    <property type="component" value="Unassembled WGS sequence"/>
</dbReference>
<accession>A0A133UNP0</accession>
<name>A0A133UNP0_9EURY</name>
<dbReference type="AlphaFoldDB" id="A0A133UNP0"/>
<evidence type="ECO:0000313" key="1">
    <source>
        <dbReference type="EMBL" id="KXA95844.1"/>
    </source>
</evidence>